<evidence type="ECO:0000313" key="4">
    <source>
        <dbReference type="Proteomes" id="UP000295703"/>
    </source>
</evidence>
<evidence type="ECO:0000256" key="1">
    <source>
        <dbReference type="ARBA" id="ARBA00038376"/>
    </source>
</evidence>
<dbReference type="SUPFAM" id="SSF51735">
    <property type="entry name" value="NAD(P)-binding Rossmann-fold domains"/>
    <property type="match status" value="1"/>
</dbReference>
<dbReference type="PANTHER" id="PTHR15020">
    <property type="entry name" value="FLAVIN REDUCTASE-RELATED"/>
    <property type="match status" value="1"/>
</dbReference>
<dbReference type="Gene3D" id="3.40.50.720">
    <property type="entry name" value="NAD(P)-binding Rossmann-like Domain"/>
    <property type="match status" value="1"/>
</dbReference>
<evidence type="ECO:0000313" key="3">
    <source>
        <dbReference type="EMBL" id="TDZ67968.1"/>
    </source>
</evidence>
<dbReference type="EMBL" id="RYZW01000014">
    <property type="protein sequence ID" value="TDZ67968.1"/>
    <property type="molecule type" value="Genomic_DNA"/>
</dbReference>
<organism evidence="3 4">
    <name type="scientific">Colletotrichum trifolii</name>
    <dbReference type="NCBI Taxonomy" id="5466"/>
    <lineage>
        <taxon>Eukaryota</taxon>
        <taxon>Fungi</taxon>
        <taxon>Dikarya</taxon>
        <taxon>Ascomycota</taxon>
        <taxon>Pezizomycotina</taxon>
        <taxon>Sordariomycetes</taxon>
        <taxon>Hypocreomycetidae</taxon>
        <taxon>Glomerellales</taxon>
        <taxon>Glomerellaceae</taxon>
        <taxon>Colletotrichum</taxon>
        <taxon>Colletotrichum orbiculare species complex</taxon>
    </lineage>
</organism>
<accession>A0A4R8RLQ7</accession>
<dbReference type="InterPro" id="IPR036291">
    <property type="entry name" value="NAD(P)-bd_dom_sf"/>
</dbReference>
<feature type="domain" description="NAD(P)-binding" evidence="2">
    <location>
        <begin position="9"/>
        <end position="220"/>
    </location>
</feature>
<dbReference type="STRING" id="5466.A0A4R8RLQ7"/>
<sequence>MSRHVLILGGHGNISQHITPLLLNKSWTVTSVIRAQEQVPAIEKLGAGQPGKLNVLVRSIEDVTQQSHAQVILDEVKPDTIFWSAGAGGKGGPERTFLVDRDAAIHFIKAAVATPSVKKFILVSYLSSRRSKPTWWSDDAWRDAQDVNTKLSNYFKAKVAADEVLWTESRKRSDFAGVSLRPGTLSEEPAGKVEFGRTKGVKGLSSRAGVAEVAALIAANDDFKTSWVDHLDGDEDPKTAVDRVARDKVDVAEGEEFYKA</sequence>
<dbReference type="Pfam" id="PF13460">
    <property type="entry name" value="NAD_binding_10"/>
    <property type="match status" value="1"/>
</dbReference>
<protein>
    <submittedName>
        <fullName evidence="3">UPF0659 protein</fullName>
    </submittedName>
</protein>
<dbReference type="InterPro" id="IPR016040">
    <property type="entry name" value="NAD(P)-bd_dom"/>
</dbReference>
<proteinExistence type="inferred from homology"/>
<evidence type="ECO:0000259" key="2">
    <source>
        <dbReference type="Pfam" id="PF13460"/>
    </source>
</evidence>
<name>A0A4R8RLQ7_COLTR</name>
<dbReference type="Proteomes" id="UP000295703">
    <property type="component" value="Unassembled WGS sequence"/>
</dbReference>
<gene>
    <name evidence="3" type="ORF">CTRI78_v002546</name>
</gene>
<reference evidence="3 4" key="1">
    <citation type="submission" date="2018-12" db="EMBL/GenBank/DDBJ databases">
        <title>Genome sequence and assembly of Colletotrichum trifolii.</title>
        <authorList>
            <person name="Gan P."/>
            <person name="Shirasu K."/>
        </authorList>
    </citation>
    <scope>NUCLEOTIDE SEQUENCE [LARGE SCALE GENOMIC DNA]</scope>
    <source>
        <strain evidence="3 4">543-2</strain>
    </source>
</reference>
<comment type="caution">
    <text evidence="3">The sequence shown here is derived from an EMBL/GenBank/DDBJ whole genome shotgun (WGS) entry which is preliminary data.</text>
</comment>
<dbReference type="PANTHER" id="PTHR15020:SF50">
    <property type="entry name" value="UPF0659 PROTEIN YMR090W"/>
    <property type="match status" value="1"/>
</dbReference>
<dbReference type="AlphaFoldDB" id="A0A4R8RLQ7"/>
<comment type="similarity">
    <text evidence="1">Belongs to the avfA family.</text>
</comment>
<keyword evidence="4" id="KW-1185">Reference proteome</keyword>